<proteinExistence type="predicted"/>
<accession>A0A2H1VGI7</accession>
<reference evidence="1" key="1">
    <citation type="submission" date="2016-07" db="EMBL/GenBank/DDBJ databases">
        <authorList>
            <person name="Bretaudeau A."/>
        </authorList>
    </citation>
    <scope>NUCLEOTIDE SEQUENCE</scope>
    <source>
        <strain evidence="1">Rice</strain>
        <tissue evidence="1">Whole body</tissue>
    </source>
</reference>
<protein>
    <submittedName>
        <fullName evidence="1">SFRICE_032547</fullName>
    </submittedName>
</protein>
<evidence type="ECO:0000313" key="1">
    <source>
        <dbReference type="EMBL" id="SOQ39926.1"/>
    </source>
</evidence>
<dbReference type="EMBL" id="ODYU01002436">
    <property type="protein sequence ID" value="SOQ39926.1"/>
    <property type="molecule type" value="Genomic_DNA"/>
</dbReference>
<gene>
    <name evidence="1" type="ORF">SFRICE_032547</name>
</gene>
<name>A0A2H1VGI7_SPOFR</name>
<dbReference type="AlphaFoldDB" id="A0A2H1VGI7"/>
<organism evidence="1">
    <name type="scientific">Spodoptera frugiperda</name>
    <name type="common">Fall armyworm</name>
    <dbReference type="NCBI Taxonomy" id="7108"/>
    <lineage>
        <taxon>Eukaryota</taxon>
        <taxon>Metazoa</taxon>
        <taxon>Ecdysozoa</taxon>
        <taxon>Arthropoda</taxon>
        <taxon>Hexapoda</taxon>
        <taxon>Insecta</taxon>
        <taxon>Pterygota</taxon>
        <taxon>Neoptera</taxon>
        <taxon>Endopterygota</taxon>
        <taxon>Lepidoptera</taxon>
        <taxon>Glossata</taxon>
        <taxon>Ditrysia</taxon>
        <taxon>Noctuoidea</taxon>
        <taxon>Noctuidae</taxon>
        <taxon>Amphipyrinae</taxon>
        <taxon>Spodoptera</taxon>
    </lineage>
</organism>
<sequence length="126" mass="14747">MKHGFLGIRNIHATKHNASVVSRLFSMRPWYNSSRAGTFVPNHGSPTLRLDWIGLVWIRKKIVCLIIVPPNKARLISIQNEMHKDVTTEKQLQLIKKDKWLQWDKSLYMTNDRSLQIMIARVVWAD</sequence>